<dbReference type="EMBL" id="CP002282">
    <property type="protein sequence ID" value="ADO83888.1"/>
    <property type="molecule type" value="Genomic_DNA"/>
</dbReference>
<evidence type="ECO:0000313" key="3">
    <source>
        <dbReference type="Proteomes" id="UP000006875"/>
    </source>
</evidence>
<dbReference type="Pfam" id="PF01261">
    <property type="entry name" value="AP_endonuc_2"/>
    <property type="match status" value="1"/>
</dbReference>
<name>E3HC45_ILYPC</name>
<dbReference type="InterPro" id="IPR030823">
    <property type="entry name" value="IolE/MocC"/>
</dbReference>
<evidence type="ECO:0000259" key="1">
    <source>
        <dbReference type="Pfam" id="PF01261"/>
    </source>
</evidence>
<feature type="domain" description="Xylose isomerase-like TIM barrel" evidence="1">
    <location>
        <begin position="46"/>
        <end position="301"/>
    </location>
</feature>
<dbReference type="NCBIfam" id="TIGR04379">
    <property type="entry name" value="myo_inos_iolE"/>
    <property type="match status" value="1"/>
</dbReference>
<accession>E3HC45</accession>
<dbReference type="GO" id="GO:0050114">
    <property type="term" value="F:myo-inosose-2 dehydratase activity"/>
    <property type="evidence" value="ECO:0007669"/>
    <property type="project" value="UniProtKB-EC"/>
</dbReference>
<keyword evidence="3" id="KW-1185">Reference proteome</keyword>
<evidence type="ECO:0000313" key="2">
    <source>
        <dbReference type="EMBL" id="ADO83888.1"/>
    </source>
</evidence>
<dbReference type="InterPro" id="IPR036237">
    <property type="entry name" value="Xyl_isomerase-like_sf"/>
</dbReference>
<dbReference type="InterPro" id="IPR050312">
    <property type="entry name" value="IolE/XylAMocC-like"/>
</dbReference>
<proteinExistence type="predicted"/>
<keyword evidence="2" id="KW-0456">Lyase</keyword>
<geneLocation type="plasmid" evidence="2 3">
    <name>pILYOP01</name>
</geneLocation>
<dbReference type="InterPro" id="IPR013022">
    <property type="entry name" value="Xyl_isomerase-like_TIM-brl"/>
</dbReference>
<dbReference type="PANTHER" id="PTHR12110">
    <property type="entry name" value="HYDROXYPYRUVATE ISOMERASE"/>
    <property type="match status" value="1"/>
</dbReference>
<dbReference type="RefSeq" id="WP_013388550.1">
    <property type="nucleotide sequence ID" value="NC_014633.1"/>
</dbReference>
<dbReference type="HOGENOM" id="CLU_059523_0_0_0"/>
<gene>
    <name evidence="2" type="ordered locus">Ilyop_2124</name>
</gene>
<reference evidence="2 3" key="1">
    <citation type="journal article" date="2010" name="Stand. Genomic Sci.">
        <title>Complete genome sequence of Ilyobacter polytropus type strain (CuHbu1).</title>
        <authorList>
            <person name="Sikorski J."/>
            <person name="Chertkov O."/>
            <person name="Lapidus A."/>
            <person name="Nolan M."/>
            <person name="Lucas S."/>
            <person name="Del Rio T.G."/>
            <person name="Tice H."/>
            <person name="Cheng J.F."/>
            <person name="Tapia R."/>
            <person name="Han C."/>
            <person name="Goodwin L."/>
            <person name="Pitluck S."/>
            <person name="Liolios K."/>
            <person name="Ivanova N."/>
            <person name="Mavromatis K."/>
            <person name="Mikhailova N."/>
            <person name="Pati A."/>
            <person name="Chen A."/>
            <person name="Palaniappan K."/>
            <person name="Land M."/>
            <person name="Hauser L."/>
            <person name="Chang Y.J."/>
            <person name="Jeffries C.D."/>
            <person name="Brambilla E."/>
            <person name="Yasawong M."/>
            <person name="Rohde M."/>
            <person name="Pukall R."/>
            <person name="Spring S."/>
            <person name="Goker M."/>
            <person name="Woyke T."/>
            <person name="Bristow J."/>
            <person name="Eisen J.A."/>
            <person name="Markowitz V."/>
            <person name="Hugenholtz P."/>
            <person name="Kyrpides N.C."/>
            <person name="Klenk H.P."/>
        </authorList>
    </citation>
    <scope>NUCLEOTIDE SEQUENCE [LARGE SCALE GENOMIC DNA]</scope>
    <source>
        <strain evidence="3">ATCC 51220 / DSM 2926 / LMG 16218 / CuHBu1</strain>
        <plasmid evidence="3">pILYOP01</plasmid>
    </source>
</reference>
<sequence>MINTNSKMDLTKHFIKLGCAPINWTNDDLPELGGELTFQQCLSEMALAGFSGSEIGNKYPTDVDELAKACDIRGMQICNKWFSCEFTTKPELETLEAFEKTTDFLKALGAKVVGVCETGKTIQCDIDKKMFDDAPVLTEEEFEKIAQGLNKMGEIAKSKGMKIGYHYHMGTGVQSLAEFDKLMSMTDPELVGVLFDTGHATFAGESAAEVLKKYIDRVVHIHFKDVRSEMLQKVKNEKLSFLQAVKGGIFTVPGDGDMVDWDYIFEIISASNYAGWIVIEAEQDPAKADPLEYAIKARKFITEKTGL</sequence>
<dbReference type="Proteomes" id="UP000006875">
    <property type="component" value="Plasmid pILYOP01"/>
</dbReference>
<dbReference type="PANTHER" id="PTHR12110:SF41">
    <property type="entry name" value="INOSOSE DEHYDRATASE"/>
    <property type="match status" value="1"/>
</dbReference>
<dbReference type="AlphaFoldDB" id="E3HC45"/>
<dbReference type="Gene3D" id="3.20.20.150">
    <property type="entry name" value="Divalent-metal-dependent TIM barrel enzymes"/>
    <property type="match status" value="1"/>
</dbReference>
<dbReference type="EC" id="4.2.1.44" evidence="2"/>
<organism evidence="2 3">
    <name type="scientific">Ilyobacter polytropus (strain ATCC 51220 / DSM 2926 / LMG 16218 / CuHBu1)</name>
    <dbReference type="NCBI Taxonomy" id="572544"/>
    <lineage>
        <taxon>Bacteria</taxon>
        <taxon>Fusobacteriati</taxon>
        <taxon>Fusobacteriota</taxon>
        <taxon>Fusobacteriia</taxon>
        <taxon>Fusobacteriales</taxon>
        <taxon>Fusobacteriaceae</taxon>
        <taxon>Ilyobacter</taxon>
    </lineage>
</organism>
<protein>
    <submittedName>
        <fullName evidence="2">2-keto-myo-inositol dehydratase</fullName>
        <ecNumber evidence="2">4.2.1.44</ecNumber>
    </submittedName>
</protein>
<dbReference type="SUPFAM" id="SSF51658">
    <property type="entry name" value="Xylose isomerase-like"/>
    <property type="match status" value="1"/>
</dbReference>
<dbReference type="KEGG" id="ipo:Ilyop_2124"/>
<keyword evidence="2" id="KW-0614">Plasmid</keyword>